<keyword evidence="2 5" id="KW-0812">Transmembrane</keyword>
<dbReference type="OrthoDB" id="5187629at2"/>
<comment type="subcellular location">
    <subcellularLocation>
        <location evidence="1">Membrane</location>
        <topology evidence="1">Multi-pass membrane protein</topology>
    </subcellularLocation>
</comment>
<evidence type="ECO:0000256" key="3">
    <source>
        <dbReference type="ARBA" id="ARBA00022989"/>
    </source>
</evidence>
<proteinExistence type="predicted"/>
<evidence type="ECO:0000256" key="5">
    <source>
        <dbReference type="SAM" id="Phobius"/>
    </source>
</evidence>
<feature type="transmembrane region" description="Helical" evidence="5">
    <location>
        <begin position="272"/>
        <end position="295"/>
    </location>
</feature>
<feature type="transmembrane region" description="Helical" evidence="5">
    <location>
        <begin position="94"/>
        <end position="112"/>
    </location>
</feature>
<dbReference type="KEGG" id="amin:AUMI_14400"/>
<feature type="transmembrane region" description="Helical" evidence="5">
    <location>
        <begin position="245"/>
        <end position="266"/>
    </location>
</feature>
<dbReference type="RefSeq" id="WP_096380847.1">
    <property type="nucleotide sequence ID" value="NZ_AP017457.1"/>
</dbReference>
<dbReference type="InterPro" id="IPR008521">
    <property type="entry name" value="Mg_trans_NIPA"/>
</dbReference>
<dbReference type="InterPro" id="IPR037185">
    <property type="entry name" value="EmrE-like"/>
</dbReference>
<evidence type="ECO:0000313" key="6">
    <source>
        <dbReference type="EMBL" id="BAU98982.1"/>
    </source>
</evidence>
<accession>A0A173LVU1</accession>
<dbReference type="EMBL" id="AP017457">
    <property type="protein sequence ID" value="BAU98982.1"/>
    <property type="molecule type" value="Genomic_DNA"/>
</dbReference>
<feature type="transmembrane region" description="Helical" evidence="5">
    <location>
        <begin position="20"/>
        <end position="38"/>
    </location>
</feature>
<gene>
    <name evidence="6" type="ORF">AUMI_14400</name>
</gene>
<dbReference type="NCBIfam" id="NF038012">
    <property type="entry name" value="DMT_1"/>
    <property type="match status" value="1"/>
</dbReference>
<feature type="transmembrane region" description="Helical" evidence="5">
    <location>
        <begin position="214"/>
        <end position="233"/>
    </location>
</feature>
<feature type="transmembrane region" description="Helical" evidence="5">
    <location>
        <begin position="183"/>
        <end position="208"/>
    </location>
</feature>
<evidence type="ECO:0000256" key="4">
    <source>
        <dbReference type="ARBA" id="ARBA00023136"/>
    </source>
</evidence>
<dbReference type="GO" id="GO:0015095">
    <property type="term" value="F:magnesium ion transmembrane transporter activity"/>
    <property type="evidence" value="ECO:0007669"/>
    <property type="project" value="InterPro"/>
</dbReference>
<evidence type="ECO:0000256" key="2">
    <source>
        <dbReference type="ARBA" id="ARBA00022692"/>
    </source>
</evidence>
<dbReference type="AlphaFoldDB" id="A0A173LVU1"/>
<dbReference type="GeneID" id="80451625"/>
<organism evidence="6 7">
    <name type="scientific">Aurantimicrobium minutum</name>
    <dbReference type="NCBI Taxonomy" id="708131"/>
    <lineage>
        <taxon>Bacteria</taxon>
        <taxon>Bacillati</taxon>
        <taxon>Actinomycetota</taxon>
        <taxon>Actinomycetes</taxon>
        <taxon>Micrococcales</taxon>
        <taxon>Microbacteriaceae</taxon>
        <taxon>Aurantimicrobium</taxon>
    </lineage>
</organism>
<evidence type="ECO:0000313" key="7">
    <source>
        <dbReference type="Proteomes" id="UP000243847"/>
    </source>
</evidence>
<feature type="transmembrane region" description="Helical" evidence="5">
    <location>
        <begin position="69"/>
        <end position="88"/>
    </location>
</feature>
<sequence length="345" mass="35804">MQLNDLTDLAQVSFEPAQLIGIPFALVGAILMSVGAQLQHRGVNKVGDGEDAKSALNLKQLVALFKRPSWLTGTVFLSAAIIFQLISLGFSPLIVVQPIGAVALVITAVLNARVTKTKLNTQSIVAIALSVGGIGIFVSIAAFTAINAPMTSADLAEILVILIIVLAIFGVLFLIYRKHLSALYYIVGAGVLYGFVATLAKVVITSVIHGATDWLTWACLAALLAATVLGALFVQNAYQTGPPDLVIAGLTVIDPIVAVAIGILILDEASQAPGWAIVSYVLAGVLAIIGVFLLAKYHPDAHDPVSAASKEAKAGFQSAKAESKAKVNAAAHGAKEAIKKAKSVD</sequence>
<feature type="transmembrane region" description="Helical" evidence="5">
    <location>
        <begin position="124"/>
        <end position="146"/>
    </location>
</feature>
<dbReference type="GO" id="GO:0016020">
    <property type="term" value="C:membrane"/>
    <property type="evidence" value="ECO:0007669"/>
    <property type="project" value="UniProtKB-SubCell"/>
</dbReference>
<protein>
    <submittedName>
        <fullName evidence="6">Putative membrane protein CrgA</fullName>
    </submittedName>
</protein>
<dbReference type="Pfam" id="PF05653">
    <property type="entry name" value="Mg_trans_NIPA"/>
    <property type="match status" value="1"/>
</dbReference>
<keyword evidence="3 5" id="KW-1133">Transmembrane helix</keyword>
<keyword evidence="4 5" id="KW-0472">Membrane</keyword>
<feature type="transmembrane region" description="Helical" evidence="5">
    <location>
        <begin position="158"/>
        <end position="176"/>
    </location>
</feature>
<dbReference type="Gene3D" id="1.10.3730.20">
    <property type="match status" value="1"/>
</dbReference>
<dbReference type="PANTHER" id="PTHR40761">
    <property type="entry name" value="CONSERVED INTEGRAL MEMBRANE ALANINE VALINE AND LEUCINE RICH PROTEIN-RELATED"/>
    <property type="match status" value="1"/>
</dbReference>
<dbReference type="PANTHER" id="PTHR40761:SF1">
    <property type="entry name" value="CONSERVED INTEGRAL MEMBRANE ALANINE VALINE AND LEUCINE RICH PROTEIN-RELATED"/>
    <property type="match status" value="1"/>
</dbReference>
<reference evidence="6 7" key="1">
    <citation type="journal article" date="2016" name="Genome Announc.">
        <title>Complete Genome Sequence of Aurantimicrobium minutum Type Strain KNCT, a Planktonic Ultramicrobacterium Isolated from River Water.</title>
        <authorList>
            <person name="Nakai R."/>
            <person name="Fujisawa T."/>
            <person name="Nakamura Y."/>
            <person name="Nishide H."/>
            <person name="Uchiyama I."/>
            <person name="Baba T."/>
            <person name="Toyoda A."/>
            <person name="Fujiyama A."/>
            <person name="Naganuma T."/>
            <person name="Niki H."/>
        </authorList>
    </citation>
    <scope>NUCLEOTIDE SEQUENCE [LARGE SCALE GENOMIC DNA]</scope>
    <source>
        <strain evidence="6 7">KNC</strain>
    </source>
</reference>
<dbReference type="Proteomes" id="UP000243847">
    <property type="component" value="Chromosome sequence1"/>
</dbReference>
<name>A0A173LVU1_9MICO</name>
<dbReference type="SUPFAM" id="SSF103481">
    <property type="entry name" value="Multidrug resistance efflux transporter EmrE"/>
    <property type="match status" value="1"/>
</dbReference>
<evidence type="ECO:0000256" key="1">
    <source>
        <dbReference type="ARBA" id="ARBA00004141"/>
    </source>
</evidence>